<dbReference type="SUPFAM" id="SSF51905">
    <property type="entry name" value="FAD/NAD(P)-binding domain"/>
    <property type="match status" value="2"/>
</dbReference>
<keyword evidence="6" id="KW-1185">Reference proteome</keyword>
<dbReference type="GO" id="GO:0018667">
    <property type="term" value="F:cyclohexanone monooxygenase activity"/>
    <property type="evidence" value="ECO:0007669"/>
    <property type="project" value="UniProtKB-EC"/>
</dbReference>
<dbReference type="AlphaFoldDB" id="H0E5L9"/>
<evidence type="ECO:0000256" key="1">
    <source>
        <dbReference type="ARBA" id="ARBA00010139"/>
    </source>
</evidence>
<dbReference type="GO" id="GO:0050661">
    <property type="term" value="F:NADP binding"/>
    <property type="evidence" value="ECO:0007669"/>
    <property type="project" value="InterPro"/>
</dbReference>
<evidence type="ECO:0000256" key="3">
    <source>
        <dbReference type="ARBA" id="ARBA00022827"/>
    </source>
</evidence>
<organism evidence="5 6">
    <name type="scientific">Patulibacter medicamentivorans</name>
    <dbReference type="NCBI Taxonomy" id="1097667"/>
    <lineage>
        <taxon>Bacteria</taxon>
        <taxon>Bacillati</taxon>
        <taxon>Actinomycetota</taxon>
        <taxon>Thermoleophilia</taxon>
        <taxon>Solirubrobacterales</taxon>
        <taxon>Patulibacteraceae</taxon>
        <taxon>Patulibacter</taxon>
    </lineage>
</organism>
<dbReference type="GO" id="GO:0050660">
    <property type="term" value="F:flavin adenine dinucleotide binding"/>
    <property type="evidence" value="ECO:0007669"/>
    <property type="project" value="InterPro"/>
</dbReference>
<comment type="caution">
    <text evidence="5">The sequence shown here is derived from an EMBL/GenBank/DDBJ whole genome shotgun (WGS) entry which is preliminary data.</text>
</comment>
<reference evidence="5 6" key="1">
    <citation type="journal article" date="2013" name="Biodegradation">
        <title>Quantitative proteomic analysis of ibuprofen-degrading Patulibacter sp. strain I11.</title>
        <authorList>
            <person name="Almeida B."/>
            <person name="Kjeldal H."/>
            <person name="Lolas I."/>
            <person name="Knudsen A.D."/>
            <person name="Carvalho G."/>
            <person name="Nielsen K.L."/>
            <person name="Barreto Crespo M.T."/>
            <person name="Stensballe A."/>
            <person name="Nielsen J.L."/>
        </authorList>
    </citation>
    <scope>NUCLEOTIDE SEQUENCE [LARGE SCALE GENOMIC DNA]</scope>
    <source>
        <strain evidence="5 6">I11</strain>
    </source>
</reference>
<keyword evidence="4 5" id="KW-0560">Oxidoreductase</keyword>
<dbReference type="InterPro" id="IPR020946">
    <property type="entry name" value="Flavin_mOase-like"/>
</dbReference>
<keyword evidence="3" id="KW-0274">FAD</keyword>
<evidence type="ECO:0000313" key="5">
    <source>
        <dbReference type="EMBL" id="EHN10982.1"/>
    </source>
</evidence>
<dbReference type="OrthoDB" id="5168853at2"/>
<gene>
    <name evidence="5" type="ORF">PAI11_21140</name>
</gene>
<dbReference type="PANTHER" id="PTHR42877:SF4">
    <property type="entry name" value="FAD_NAD(P)-BINDING DOMAIN-CONTAINING PROTEIN-RELATED"/>
    <property type="match status" value="1"/>
</dbReference>
<keyword evidence="2" id="KW-0285">Flavoprotein</keyword>
<evidence type="ECO:0000313" key="6">
    <source>
        <dbReference type="Proteomes" id="UP000005143"/>
    </source>
</evidence>
<dbReference type="InterPro" id="IPR051209">
    <property type="entry name" value="FAD-bind_Monooxygenase_sf"/>
</dbReference>
<evidence type="ECO:0000256" key="2">
    <source>
        <dbReference type="ARBA" id="ARBA00022630"/>
    </source>
</evidence>
<sequence length="503" mass="55632">MRLDSPTDGPASPTEGPRVAIVGAGMSGICMAIKLRDAGFARFVIFEKADDLGGTWRANRYPGVACDVPSPFYAYSFAPNPGWSRRFAPGDQIHAYLGATAREAGIHDRIRFGTEVRSADFDGSRWWLESGNGEREAFDAVVLATGVLQRPRIPSIEGLERFAGPVAHSAQWRPEWSTAGRRVGVVGSGSTGVQLVTALARDAASVTQFQRTAQWILPVPDHTYSRAWRLLLGRSPRLRRFAYRNAAWQFSLFGRAVIRDGWERRLVAAVCRLNLRTVRDGALRARLTPTDEPMCRRLVMSSGYLRAVQRPHVDVVTDPIERVEPDAVVTRDGRRHQLDALILATGFDAHAFMRPMRISAGDRTLDRAWADGPRAHRTTMLPGFPNLFLLMGPNSPIGNTSLVPIAEGQAEHVVGWIRRIARGELTHVAPTAEATARFNAQLRADMTGTVWVTGCRSWYIGPDGHPTLWPYDIAAFYRMLRRPDDAEYALTVPDRVPVPAPAA</sequence>
<dbReference type="PATRIC" id="fig|1097667.3.peg.2096"/>
<protein>
    <submittedName>
        <fullName evidence="5">Cyclohexanone monooxygenase</fullName>
        <ecNumber evidence="5">1.14.13.22</ecNumber>
    </submittedName>
</protein>
<dbReference type="PRINTS" id="PR00368">
    <property type="entry name" value="FADPNR"/>
</dbReference>
<accession>H0E5L9</accession>
<dbReference type="RefSeq" id="WP_007574672.1">
    <property type="nucleotide sequence ID" value="NZ_AGUD01000192.1"/>
</dbReference>
<comment type="similarity">
    <text evidence="1">Belongs to the FAD-binding monooxygenase family.</text>
</comment>
<dbReference type="PRINTS" id="PR00411">
    <property type="entry name" value="PNDRDTASEI"/>
</dbReference>
<dbReference type="Pfam" id="PF00743">
    <property type="entry name" value="FMO-like"/>
    <property type="match status" value="1"/>
</dbReference>
<dbReference type="Proteomes" id="UP000005143">
    <property type="component" value="Unassembled WGS sequence"/>
</dbReference>
<dbReference type="Gene3D" id="3.50.50.60">
    <property type="entry name" value="FAD/NAD(P)-binding domain"/>
    <property type="match status" value="2"/>
</dbReference>
<dbReference type="PANTHER" id="PTHR42877">
    <property type="entry name" value="L-ORNITHINE N(5)-MONOOXYGENASE-RELATED"/>
    <property type="match status" value="1"/>
</dbReference>
<dbReference type="EC" id="1.14.13.22" evidence="5"/>
<keyword evidence="5" id="KW-0503">Monooxygenase</keyword>
<dbReference type="InterPro" id="IPR036188">
    <property type="entry name" value="FAD/NAD-bd_sf"/>
</dbReference>
<evidence type="ECO:0000256" key="4">
    <source>
        <dbReference type="ARBA" id="ARBA00023002"/>
    </source>
</evidence>
<dbReference type="EMBL" id="AGUD01000192">
    <property type="protein sequence ID" value="EHN10982.1"/>
    <property type="molecule type" value="Genomic_DNA"/>
</dbReference>
<name>H0E5L9_9ACTN</name>
<dbReference type="GO" id="GO:0004499">
    <property type="term" value="F:N,N-dimethylaniline monooxygenase activity"/>
    <property type="evidence" value="ECO:0007669"/>
    <property type="project" value="InterPro"/>
</dbReference>
<proteinExistence type="inferred from homology"/>